<keyword evidence="2" id="KW-1185">Reference proteome</keyword>
<dbReference type="Proteomes" id="UP000305401">
    <property type="component" value="Unassembled WGS sequence"/>
</dbReference>
<protein>
    <submittedName>
        <fullName evidence="1">Uncharacterized protein</fullName>
    </submittedName>
</protein>
<organism evidence="1 2">
    <name type="scientific">Muribaculum caecicola</name>
    <dbReference type="NCBI Taxonomy" id="3038144"/>
    <lineage>
        <taxon>Bacteria</taxon>
        <taxon>Pseudomonadati</taxon>
        <taxon>Bacteroidota</taxon>
        <taxon>Bacteroidia</taxon>
        <taxon>Bacteroidales</taxon>
        <taxon>Muribaculaceae</taxon>
        <taxon>Muribaculum</taxon>
    </lineage>
</organism>
<name>A0AC61S4C8_9BACT</name>
<gene>
    <name evidence="1" type="ORF">E5990_09535</name>
</gene>
<reference evidence="1" key="1">
    <citation type="submission" date="2019-04" db="EMBL/GenBank/DDBJ databases">
        <title>Microbes associate with the intestines of laboratory mice.</title>
        <authorList>
            <person name="Navarre W."/>
            <person name="Wong E."/>
            <person name="Huang K.C."/>
            <person name="Tropini C."/>
            <person name="Ng K."/>
            <person name="Yu B."/>
        </authorList>
    </citation>
    <scope>NUCLEOTIDE SEQUENCE</scope>
    <source>
        <strain evidence="1">NM86_A22</strain>
    </source>
</reference>
<feature type="non-terminal residue" evidence="1">
    <location>
        <position position="802"/>
    </location>
</feature>
<evidence type="ECO:0000313" key="1">
    <source>
        <dbReference type="EMBL" id="THG44914.1"/>
    </source>
</evidence>
<proteinExistence type="predicted"/>
<comment type="caution">
    <text evidence="1">The sequence shown here is derived from an EMBL/GenBank/DDBJ whole genome shotgun (WGS) entry which is preliminary data.</text>
</comment>
<accession>A0AC61S4C8</accession>
<dbReference type="EMBL" id="SSTG01000151">
    <property type="protein sequence ID" value="THG44914.1"/>
    <property type="molecule type" value="Genomic_DNA"/>
</dbReference>
<sequence length="802" mass="86784">MPIVLEKVSESSGMTIKAENFRLRWPLRLQLEGVTVLTAPADTMATLRQASLEVMAMPLLAMDVRAHGSLDDVLYKMGTPDSAIYLNARINSFNLAPASYNLRTGHVQISDATVNGADIDLIINPDDTQKADSVSEPLNMLIEAKKIALTNVHYRMKMQPTIDSIDAHIPSARLEDGVIDLANSKIDGRLLQVDSIDVCYMFPPATDSIAQDSAVIEPDSISKPWQINAGTLALSANKAVYAMTGATPQPGLDLNYIQVSDVYVRIDSFYNCGTTIKVPLTTLKASERSGVKLSADGTFEMDSSAMYARNFNIETIFSKIKLDAVMGLGNFSSPQGIPLTAKLDAKIGAHDIDLLYPSLKPVLEPLPTYNDIVLSADVSGTSEHLNINKLQVSLPECITLAANGSMSGISKPDNMNARVSLHGSITQPAPLKPLLAQLSPNMALSIPKMELNGMVLMNRGVINGNLQATTESGDIALDAIWNGRLTNYNLDLKANTFPINAFLPDAGLGHLTATATVNGHGFNPQQKSTHIDADVTIVELPFKQHTLKDVRMWARLNSGNADAGIVSFNTYADFDVTVSGNLDSLLYNLDIDGDIRRLDLKKLGLSETDNGGSLSMGGHVTMHPDKQNYDANIKITAVDWVLGNTELSTPEITTHFTSTDSTVTATIDNETLAARFDAACNLDSLLASFSNVSTVIDTVMSQKRVHIDSIHHALPVLSLNINSGSKSIINGFLTDSKITYKGFSVSAKNDSAIHMDAQLTRLKSPSFVADTITMSMQQQADSLLWSMRMDNRPGTMDDFAHV</sequence>
<evidence type="ECO:0000313" key="2">
    <source>
        <dbReference type="Proteomes" id="UP000305401"/>
    </source>
</evidence>